<proteinExistence type="predicted"/>
<dbReference type="Proteomes" id="UP000515909">
    <property type="component" value="Chromosome"/>
</dbReference>
<accession>A0A6N8I4U8</accession>
<organism evidence="2 4">
    <name type="scientific">Caproicibacter fermentans</name>
    <dbReference type="NCBI Taxonomy" id="2576756"/>
    <lineage>
        <taxon>Bacteria</taxon>
        <taxon>Bacillati</taxon>
        <taxon>Bacillota</taxon>
        <taxon>Clostridia</taxon>
        <taxon>Eubacteriales</taxon>
        <taxon>Acutalibacteraceae</taxon>
        <taxon>Caproicibacter</taxon>
    </lineage>
</organism>
<dbReference type="EMBL" id="CP060286">
    <property type="protein sequence ID" value="QNK41257.1"/>
    <property type="molecule type" value="Genomic_DNA"/>
</dbReference>
<sequence>MNGVREWATVICLAALSAAMLQSLVPNGSMERMAKFVIGAFIICALAAPISKAVPQIRAGLATESHPAKENERLKSTVDRQYEDAAQQSITGLVHSELKRMGINCKNVQVIMDTDENGSISINKVIVTVDGEAASGRAGVSSALEKTLGIKTEVVSNEG</sequence>
<accession>A0A7G8TCB6</accession>
<keyword evidence="1" id="KW-0472">Membrane</keyword>
<evidence type="ECO:0000313" key="2">
    <source>
        <dbReference type="EMBL" id="MVB12989.1"/>
    </source>
</evidence>
<dbReference type="Proteomes" id="UP000469440">
    <property type="component" value="Unassembled WGS sequence"/>
</dbReference>
<evidence type="ECO:0000313" key="4">
    <source>
        <dbReference type="Proteomes" id="UP000469440"/>
    </source>
</evidence>
<dbReference type="InterPro" id="IPR014245">
    <property type="entry name" value="Spore_III_AF"/>
</dbReference>
<dbReference type="EMBL" id="VWXL01000108">
    <property type="protein sequence ID" value="MVB12989.1"/>
    <property type="molecule type" value="Genomic_DNA"/>
</dbReference>
<gene>
    <name evidence="2" type="ORF">CAFE_37420</name>
    <name evidence="3" type="ORF">HCR03_02840</name>
</gene>
<keyword evidence="4" id="KW-1185">Reference proteome</keyword>
<dbReference type="RefSeq" id="WP_066644188.1">
    <property type="nucleotide sequence ID" value="NZ_CP060286.1"/>
</dbReference>
<dbReference type="AlphaFoldDB" id="A0A6N8I4U8"/>
<keyword evidence="1" id="KW-1133">Transmembrane helix</keyword>
<name>A0A6N8I4U8_9FIRM</name>
<dbReference type="OrthoDB" id="1855472at2"/>
<keyword evidence="1" id="KW-0812">Transmembrane</keyword>
<feature type="transmembrane region" description="Helical" evidence="1">
    <location>
        <begin position="33"/>
        <end position="50"/>
    </location>
</feature>
<evidence type="ECO:0000313" key="5">
    <source>
        <dbReference type="Proteomes" id="UP000515909"/>
    </source>
</evidence>
<protein>
    <submittedName>
        <fullName evidence="2">Stage III sporulation protein AF</fullName>
    </submittedName>
</protein>
<dbReference type="KEGG" id="cfem:HCR03_02840"/>
<evidence type="ECO:0000313" key="3">
    <source>
        <dbReference type="EMBL" id="QNK41257.1"/>
    </source>
</evidence>
<evidence type="ECO:0000256" key="1">
    <source>
        <dbReference type="SAM" id="Phobius"/>
    </source>
</evidence>
<reference evidence="3 5" key="2">
    <citation type="submission" date="2020-08" db="EMBL/GenBank/DDBJ databases">
        <title>The isolate Caproiciproducens sp. 7D4C2 produces n-caproate at mildly acidic conditions from hexoses: genome and rBOX comparison with related strains and chain-elongating bacteria.</title>
        <authorList>
            <person name="Esquivel-Elizondo S."/>
            <person name="Bagci C."/>
            <person name="Temovska M."/>
            <person name="Jeon B.S."/>
            <person name="Bessarab I."/>
            <person name="Williams R.B.H."/>
            <person name="Huson D.H."/>
            <person name="Angenent L.T."/>
        </authorList>
    </citation>
    <scope>NUCLEOTIDE SEQUENCE [LARGE SCALE GENOMIC DNA]</scope>
    <source>
        <strain evidence="3 5">7D4C2</strain>
    </source>
</reference>
<reference evidence="2 4" key="1">
    <citation type="submission" date="2019-09" db="EMBL/GenBank/DDBJ databases">
        <title>Genome sequence of Clostridium sp. EA1.</title>
        <authorList>
            <person name="Poehlein A."/>
            <person name="Bengelsdorf F.R."/>
            <person name="Daniel R."/>
        </authorList>
    </citation>
    <scope>NUCLEOTIDE SEQUENCE [LARGE SCALE GENOMIC DNA]</scope>
    <source>
        <strain evidence="2 4">EA1</strain>
    </source>
</reference>
<dbReference type="Pfam" id="PF09581">
    <property type="entry name" value="Spore_III_AF"/>
    <property type="match status" value="1"/>
</dbReference>